<dbReference type="Proteomes" id="UP000823388">
    <property type="component" value="Chromosome 5N"/>
</dbReference>
<sequence>MAKVAKPSTTTCSVLHPQAKLIKLVKSSYLFIKNPTIVALSAYITKQIFSSTFNDFHRNQLNKNTLDLIFQARFTILAFNLLVIRHHTFQVVLRLAKISILHLFNSISHIFLRINQPVAAGDGPLPFLLPRFHNIHVIE</sequence>
<dbReference type="AlphaFoldDB" id="A0A8T0S1E9"/>
<dbReference type="EMBL" id="CM029046">
    <property type="protein sequence ID" value="KAG2590646.1"/>
    <property type="molecule type" value="Genomic_DNA"/>
</dbReference>
<gene>
    <name evidence="1" type="ORF">PVAP13_5NG421740</name>
</gene>
<feature type="non-terminal residue" evidence="1">
    <location>
        <position position="139"/>
    </location>
</feature>
<reference evidence="1" key="1">
    <citation type="submission" date="2020-05" db="EMBL/GenBank/DDBJ databases">
        <title>WGS assembly of Panicum virgatum.</title>
        <authorList>
            <person name="Lovell J.T."/>
            <person name="Jenkins J."/>
            <person name="Shu S."/>
            <person name="Juenger T.E."/>
            <person name="Schmutz J."/>
        </authorList>
    </citation>
    <scope>NUCLEOTIDE SEQUENCE</scope>
    <source>
        <strain evidence="1">AP13</strain>
    </source>
</reference>
<proteinExistence type="predicted"/>
<evidence type="ECO:0000313" key="2">
    <source>
        <dbReference type="Proteomes" id="UP000823388"/>
    </source>
</evidence>
<evidence type="ECO:0000313" key="1">
    <source>
        <dbReference type="EMBL" id="KAG2590646.1"/>
    </source>
</evidence>
<comment type="caution">
    <text evidence="1">The sequence shown here is derived from an EMBL/GenBank/DDBJ whole genome shotgun (WGS) entry which is preliminary data.</text>
</comment>
<name>A0A8T0S1E9_PANVG</name>
<protein>
    <submittedName>
        <fullName evidence="1">Uncharacterized protein</fullName>
    </submittedName>
</protein>
<keyword evidence="2" id="KW-1185">Reference proteome</keyword>
<accession>A0A8T0S1E9</accession>
<organism evidence="1 2">
    <name type="scientific">Panicum virgatum</name>
    <name type="common">Blackwell switchgrass</name>
    <dbReference type="NCBI Taxonomy" id="38727"/>
    <lineage>
        <taxon>Eukaryota</taxon>
        <taxon>Viridiplantae</taxon>
        <taxon>Streptophyta</taxon>
        <taxon>Embryophyta</taxon>
        <taxon>Tracheophyta</taxon>
        <taxon>Spermatophyta</taxon>
        <taxon>Magnoliopsida</taxon>
        <taxon>Liliopsida</taxon>
        <taxon>Poales</taxon>
        <taxon>Poaceae</taxon>
        <taxon>PACMAD clade</taxon>
        <taxon>Panicoideae</taxon>
        <taxon>Panicodae</taxon>
        <taxon>Paniceae</taxon>
        <taxon>Panicinae</taxon>
        <taxon>Panicum</taxon>
        <taxon>Panicum sect. Hiantes</taxon>
    </lineage>
</organism>